<dbReference type="AlphaFoldDB" id="F9UI36"/>
<reference evidence="1 2" key="1">
    <citation type="submission" date="2011-06" db="EMBL/GenBank/DDBJ databases">
        <title>The draft genome of Thiocapsa marina 5811.</title>
        <authorList>
            <consortium name="US DOE Joint Genome Institute (JGI-PGF)"/>
            <person name="Lucas S."/>
            <person name="Han J."/>
            <person name="Cheng J.-F."/>
            <person name="Goodwin L."/>
            <person name="Pitluck S."/>
            <person name="Peters L."/>
            <person name="Land M.L."/>
            <person name="Hauser L."/>
            <person name="Vogl K."/>
            <person name="Liu Z."/>
            <person name="Imhoff J."/>
            <person name="Thiel V."/>
            <person name="Frigaard N.-U."/>
            <person name="Bryant D."/>
            <person name="Woyke T.J."/>
        </authorList>
    </citation>
    <scope>NUCLEOTIDE SEQUENCE [LARGE SCALE GENOMIC DNA]</scope>
    <source>
        <strain evidence="1 2">5811</strain>
    </source>
</reference>
<dbReference type="RefSeq" id="WP_007195460.1">
    <property type="nucleotide sequence ID" value="NZ_AFWV01000021.1"/>
</dbReference>
<gene>
    <name evidence="1" type="ORF">ThimaDRAFT_4589</name>
</gene>
<dbReference type="Proteomes" id="UP000005459">
    <property type="component" value="Unassembled WGS sequence"/>
</dbReference>
<proteinExistence type="predicted"/>
<keyword evidence="2" id="KW-1185">Reference proteome</keyword>
<dbReference type="EMBL" id="AFWV01000021">
    <property type="protein sequence ID" value="EGV16212.1"/>
    <property type="molecule type" value="Genomic_DNA"/>
</dbReference>
<dbReference type="OrthoDB" id="7062429at2"/>
<dbReference type="STRING" id="768671.ThimaDRAFT_4589"/>
<evidence type="ECO:0000313" key="1">
    <source>
        <dbReference type="EMBL" id="EGV16212.1"/>
    </source>
</evidence>
<sequence>MDRENVNVVLTGLLNAHRLERYQGLVLALESESDLDQLVIQVEAVCLDHNVWRRPDVNGAPTIPCTRRDWMRSVFTLRPNGLVIVKPTEWMIDWSELDETTFWNALADAFGRHEIISIAVSTPALIKHLRISFVPYKLSGLTVSIWVSRHQPVDHLKEFFE</sequence>
<organism evidence="1 2">
    <name type="scientific">Thiocapsa marina 5811</name>
    <dbReference type="NCBI Taxonomy" id="768671"/>
    <lineage>
        <taxon>Bacteria</taxon>
        <taxon>Pseudomonadati</taxon>
        <taxon>Pseudomonadota</taxon>
        <taxon>Gammaproteobacteria</taxon>
        <taxon>Chromatiales</taxon>
        <taxon>Chromatiaceae</taxon>
        <taxon>Thiocapsa</taxon>
    </lineage>
</organism>
<name>F9UI36_9GAMM</name>
<accession>F9UI36</accession>
<evidence type="ECO:0000313" key="2">
    <source>
        <dbReference type="Proteomes" id="UP000005459"/>
    </source>
</evidence>
<protein>
    <submittedName>
        <fullName evidence="1">Uncharacterized protein</fullName>
    </submittedName>
</protein>